<dbReference type="InterPro" id="IPR013114">
    <property type="entry name" value="FabA_FabZ"/>
</dbReference>
<dbReference type="Gene3D" id="3.10.129.10">
    <property type="entry name" value="Hotdog Thioesterase"/>
    <property type="match status" value="1"/>
</dbReference>
<dbReference type="EMBL" id="MGFH01000040">
    <property type="protein sequence ID" value="OGM07595.1"/>
    <property type="molecule type" value="Genomic_DNA"/>
</dbReference>
<accession>A0A1F7WZW9</accession>
<dbReference type="AlphaFoldDB" id="A0A1F7WZW9"/>
<evidence type="ECO:0000256" key="1">
    <source>
        <dbReference type="ARBA" id="ARBA00023239"/>
    </source>
</evidence>
<sequence>MRFYFVDKVTCFKKGSSISGIKNVSMTEPFFTFHFQRYPVMPGVLIIESLAQLAGLMIEMSFEESRYKKAILSIVDKTKIKFMARPGDQILMNAELESISEAGAVCSASASVDGKLLTETRLTFALMDAGAVYDKFLEDERLALIDTLMRDFSRKDQNS</sequence>
<dbReference type="PANTHER" id="PTHR30272:SF1">
    <property type="entry name" value="3-HYDROXYACYL-[ACYL-CARRIER-PROTEIN] DEHYDRATASE"/>
    <property type="match status" value="1"/>
</dbReference>
<dbReference type="PANTHER" id="PTHR30272">
    <property type="entry name" value="3-HYDROXYACYL-[ACYL-CARRIER-PROTEIN] DEHYDRATASE"/>
    <property type="match status" value="1"/>
</dbReference>
<dbReference type="SUPFAM" id="SSF54637">
    <property type="entry name" value="Thioesterase/thiol ester dehydrase-isomerase"/>
    <property type="match status" value="1"/>
</dbReference>
<proteinExistence type="predicted"/>
<dbReference type="STRING" id="1817813.A2008_01085"/>
<evidence type="ECO:0000313" key="3">
    <source>
        <dbReference type="Proteomes" id="UP000178735"/>
    </source>
</evidence>
<evidence type="ECO:0008006" key="4">
    <source>
        <dbReference type="Google" id="ProtNLM"/>
    </source>
</evidence>
<organism evidence="2 3">
    <name type="scientific">Candidatus Wallbacteria bacterium GWC2_49_35</name>
    <dbReference type="NCBI Taxonomy" id="1817813"/>
    <lineage>
        <taxon>Bacteria</taxon>
        <taxon>Candidatus Walliibacteriota</taxon>
    </lineage>
</organism>
<evidence type="ECO:0000313" key="2">
    <source>
        <dbReference type="EMBL" id="OGM07595.1"/>
    </source>
</evidence>
<gene>
    <name evidence="2" type="ORF">A2008_01085</name>
</gene>
<dbReference type="Pfam" id="PF07977">
    <property type="entry name" value="FabA"/>
    <property type="match status" value="1"/>
</dbReference>
<reference evidence="2 3" key="1">
    <citation type="journal article" date="2016" name="Nat. Commun.">
        <title>Thousands of microbial genomes shed light on interconnected biogeochemical processes in an aquifer system.</title>
        <authorList>
            <person name="Anantharaman K."/>
            <person name="Brown C.T."/>
            <person name="Hug L.A."/>
            <person name="Sharon I."/>
            <person name="Castelle C.J."/>
            <person name="Probst A.J."/>
            <person name="Thomas B.C."/>
            <person name="Singh A."/>
            <person name="Wilkins M.J."/>
            <person name="Karaoz U."/>
            <person name="Brodie E.L."/>
            <person name="Williams K.H."/>
            <person name="Hubbard S.S."/>
            <person name="Banfield J.F."/>
        </authorList>
    </citation>
    <scope>NUCLEOTIDE SEQUENCE [LARGE SCALE GENOMIC DNA]</scope>
</reference>
<comment type="caution">
    <text evidence="2">The sequence shown here is derived from an EMBL/GenBank/DDBJ whole genome shotgun (WGS) entry which is preliminary data.</text>
</comment>
<dbReference type="CDD" id="cd01288">
    <property type="entry name" value="FabZ"/>
    <property type="match status" value="1"/>
</dbReference>
<name>A0A1F7WZW9_9BACT</name>
<protein>
    <recommendedName>
        <fullName evidence="4">3-hydroxyacyl-[acyl-carrier-protein] dehydratase FabZ</fullName>
    </recommendedName>
</protein>
<dbReference type="Proteomes" id="UP000178735">
    <property type="component" value="Unassembled WGS sequence"/>
</dbReference>
<dbReference type="GO" id="GO:0016829">
    <property type="term" value="F:lyase activity"/>
    <property type="evidence" value="ECO:0007669"/>
    <property type="project" value="UniProtKB-KW"/>
</dbReference>
<keyword evidence="1" id="KW-0456">Lyase</keyword>
<dbReference type="InterPro" id="IPR029069">
    <property type="entry name" value="HotDog_dom_sf"/>
</dbReference>